<evidence type="ECO:0000256" key="8">
    <source>
        <dbReference type="RuleBase" id="RU366063"/>
    </source>
</evidence>
<evidence type="ECO:0000256" key="3">
    <source>
        <dbReference type="ARBA" id="ARBA00010766"/>
    </source>
</evidence>
<evidence type="ECO:0000259" key="9">
    <source>
        <dbReference type="Pfam" id="PF08511"/>
    </source>
</evidence>
<comment type="caution">
    <text evidence="11">The sequence shown here is derived from an EMBL/GenBank/DDBJ whole genome shotgun (WGS) entry which is preliminary data.</text>
</comment>
<dbReference type="Gene3D" id="1.10.357.10">
    <property type="entry name" value="Tetracycline Repressor, domain 2"/>
    <property type="match status" value="1"/>
</dbReference>
<dbReference type="GO" id="GO:0005743">
    <property type="term" value="C:mitochondrial inner membrane"/>
    <property type="evidence" value="ECO:0007669"/>
    <property type="project" value="TreeGrafter"/>
</dbReference>
<dbReference type="EMBL" id="BLJY01000006">
    <property type="protein sequence ID" value="GFF17184.1"/>
    <property type="molecule type" value="Genomic_DNA"/>
</dbReference>
<dbReference type="PANTHER" id="PTHR21427:SF19">
    <property type="entry name" value="UBIQUINONE BIOSYNTHESIS PROTEIN COQ9, MITOCHONDRIAL"/>
    <property type="match status" value="1"/>
</dbReference>
<comment type="pathway">
    <text evidence="2 8">Cofactor biosynthesis; ubiquinone biosynthesis.</text>
</comment>
<dbReference type="NCBIfam" id="TIGR02396">
    <property type="entry name" value="diverge_rpsU"/>
    <property type="match status" value="1"/>
</dbReference>
<comment type="subcellular location">
    <subcellularLocation>
        <location evidence="1 8">Mitochondrion</location>
    </subcellularLocation>
</comment>
<sequence length="268" mass="29360">MALRPPVARLSRLSRLSLSRLSRPCLLSCPSPSHLPSRSLRPYHSTLHPDPPPHEYTNSQSTILTAALRHVPDHGFTKNALTLGARDAGFLDVSVQLLPRAEFDLILFWLASRRGLLRARVENDHLLDSSDDASVDDKTKTLIMERLRMNADIRHQWQDALAVMSLAGNIPLSLSELHALASDILYLAGDNSVDAAWYTKRLSVAAVYAAADLYMTRDAADLVATEAFVARRIADTKAVGDKLAGIKQCLGFMGTTAVGLGRSWGLKI</sequence>
<evidence type="ECO:0000313" key="12">
    <source>
        <dbReference type="Proteomes" id="UP000452235"/>
    </source>
</evidence>
<dbReference type="InterPro" id="IPR048674">
    <property type="entry name" value="COQ9_HTH"/>
</dbReference>
<keyword evidence="5" id="KW-0809">Transit peptide</keyword>
<comment type="function">
    <text evidence="8">Membrane-associated protein that warps the membrane surface to access and bind aromatic isoprenes with high specificity, including ubiquinone (CoQ) isoprene intermediates and presents them directly to Coq7, therefore facilitating the Coq7-mediated hydroxylase step. Participates in the biosynthesis of coenzyme Q, also named ubiquinone, an essential lipid-soluble electron transporter for aerobic cellular respiration.</text>
</comment>
<gene>
    <name evidence="11" type="ORF">ATEIFO6365_0006052100</name>
</gene>
<dbReference type="FunFam" id="1.10.357.10:FF:000004">
    <property type="entry name" value="Ubiquinone biosynthesis protein COQ9, mitochondrial"/>
    <property type="match status" value="1"/>
</dbReference>
<dbReference type="Pfam" id="PF08511">
    <property type="entry name" value="COQ9"/>
    <property type="match status" value="1"/>
</dbReference>
<reference evidence="11 12" key="1">
    <citation type="submission" date="2020-01" db="EMBL/GenBank/DDBJ databases">
        <title>Aspergillus terreus IFO 6365 whole genome shotgun sequence.</title>
        <authorList>
            <person name="Kanamasa S."/>
            <person name="Takahashi H."/>
        </authorList>
    </citation>
    <scope>NUCLEOTIDE SEQUENCE [LARGE SCALE GENOMIC DNA]</scope>
    <source>
        <strain evidence="11 12">IFO 6365</strain>
    </source>
</reference>
<evidence type="ECO:0000313" key="11">
    <source>
        <dbReference type="EMBL" id="GFF17184.1"/>
    </source>
</evidence>
<feature type="domain" description="COQ9 C-terminal" evidence="9">
    <location>
        <begin position="171"/>
        <end position="239"/>
    </location>
</feature>
<evidence type="ECO:0000256" key="7">
    <source>
        <dbReference type="ARBA" id="ARBA00023128"/>
    </source>
</evidence>
<evidence type="ECO:0000256" key="6">
    <source>
        <dbReference type="ARBA" id="ARBA00023121"/>
    </source>
</evidence>
<dbReference type="PANTHER" id="PTHR21427">
    <property type="entry name" value="UBIQUINONE BIOSYNTHESIS PROTEIN COQ9, MITOCHONDRIAL"/>
    <property type="match status" value="1"/>
</dbReference>
<keyword evidence="11" id="KW-0830">Ubiquinone</keyword>
<evidence type="ECO:0000259" key="10">
    <source>
        <dbReference type="Pfam" id="PF21392"/>
    </source>
</evidence>
<dbReference type="InterPro" id="IPR013718">
    <property type="entry name" value="COQ9_C"/>
</dbReference>
<keyword evidence="12" id="KW-1185">Reference proteome</keyword>
<protein>
    <recommendedName>
        <fullName evidence="8">Ubiquinone biosynthesis protein</fullName>
    </recommendedName>
</protein>
<dbReference type="Pfam" id="PF21392">
    <property type="entry name" value="COQ9_N"/>
    <property type="match status" value="1"/>
</dbReference>
<dbReference type="UniPathway" id="UPA00232"/>
<keyword evidence="7 8" id="KW-0496">Mitochondrion</keyword>
<name>A0A5M3YX63_ASPTE</name>
<evidence type="ECO:0000256" key="4">
    <source>
        <dbReference type="ARBA" id="ARBA00022688"/>
    </source>
</evidence>
<evidence type="ECO:0000256" key="2">
    <source>
        <dbReference type="ARBA" id="ARBA00004749"/>
    </source>
</evidence>
<keyword evidence="4 8" id="KW-0831">Ubiquinone biosynthesis</keyword>
<dbReference type="InterPro" id="IPR012762">
    <property type="entry name" value="Ubiq_biosynth_COQ9"/>
</dbReference>
<evidence type="ECO:0000256" key="5">
    <source>
        <dbReference type="ARBA" id="ARBA00022946"/>
    </source>
</evidence>
<comment type="similarity">
    <text evidence="3 8">Belongs to the COQ9 family.</text>
</comment>
<dbReference type="GO" id="GO:0008289">
    <property type="term" value="F:lipid binding"/>
    <property type="evidence" value="ECO:0007669"/>
    <property type="project" value="UniProtKB-UniRule"/>
</dbReference>
<dbReference type="OrthoDB" id="619536at2759"/>
<evidence type="ECO:0000256" key="1">
    <source>
        <dbReference type="ARBA" id="ARBA00004173"/>
    </source>
</evidence>
<feature type="domain" description="Ubiquinone biosynthesis protein COQ9 HTH" evidence="10">
    <location>
        <begin position="60"/>
        <end position="85"/>
    </location>
</feature>
<dbReference type="Proteomes" id="UP000452235">
    <property type="component" value="Unassembled WGS sequence"/>
</dbReference>
<dbReference type="GO" id="GO:0006744">
    <property type="term" value="P:ubiquinone biosynthetic process"/>
    <property type="evidence" value="ECO:0007669"/>
    <property type="project" value="UniProtKB-UniRule"/>
</dbReference>
<keyword evidence="6 8" id="KW-0446">Lipid-binding</keyword>
<accession>A0A5M3YX63</accession>
<organism evidence="11 12">
    <name type="scientific">Aspergillus terreus</name>
    <dbReference type="NCBI Taxonomy" id="33178"/>
    <lineage>
        <taxon>Eukaryota</taxon>
        <taxon>Fungi</taxon>
        <taxon>Dikarya</taxon>
        <taxon>Ascomycota</taxon>
        <taxon>Pezizomycotina</taxon>
        <taxon>Eurotiomycetes</taxon>
        <taxon>Eurotiomycetidae</taxon>
        <taxon>Eurotiales</taxon>
        <taxon>Aspergillaceae</taxon>
        <taxon>Aspergillus</taxon>
        <taxon>Aspergillus subgen. Circumdati</taxon>
    </lineage>
</organism>
<dbReference type="AlphaFoldDB" id="A0A5M3YX63"/>
<proteinExistence type="inferred from homology"/>